<feature type="signal peptide" evidence="1">
    <location>
        <begin position="1"/>
        <end position="17"/>
    </location>
</feature>
<reference evidence="3" key="1">
    <citation type="journal article" date="2014" name="Genome Announc.">
        <title>Complete Genome Sequence of Campylobacter iguaniorum Strain 1485ET, Isolated from a Bearded Dragon (Pogona vitticeps).</title>
        <authorList>
            <person name="Gilbert M.J."/>
            <person name="Miller W.G."/>
            <person name="Yee E."/>
            <person name="Kik M."/>
            <person name="Wagenaar J.A."/>
            <person name="Duim B."/>
        </authorList>
    </citation>
    <scope>NUCLEOTIDE SEQUENCE [LARGE SCALE GENOMIC DNA]</scope>
    <source>
        <strain evidence="3">1485E</strain>
    </source>
</reference>
<dbReference type="SUPFAM" id="SSF110087">
    <property type="entry name" value="DR1885-like metal-binding protein"/>
    <property type="match status" value="1"/>
</dbReference>
<accession>A0A076FHU4</accession>
<dbReference type="Proteomes" id="UP000028486">
    <property type="component" value="Chromosome"/>
</dbReference>
<organism evidence="2 3">
    <name type="scientific">Campylobacter iguaniorum</name>
    <dbReference type="NCBI Taxonomy" id="1244531"/>
    <lineage>
        <taxon>Bacteria</taxon>
        <taxon>Pseudomonadati</taxon>
        <taxon>Campylobacterota</taxon>
        <taxon>Epsilonproteobacteria</taxon>
        <taxon>Campylobacterales</taxon>
        <taxon>Campylobacteraceae</taxon>
        <taxon>Campylobacter</taxon>
    </lineage>
</organism>
<keyword evidence="3" id="KW-1185">Reference proteome</keyword>
<dbReference type="InterPro" id="IPR036182">
    <property type="entry name" value="PCuAC_sf"/>
</dbReference>
<dbReference type="HOGENOM" id="CLU_100939_1_3_7"/>
<feature type="chain" id="PRO_5001712183" evidence="1">
    <location>
        <begin position="18"/>
        <end position="144"/>
    </location>
</feature>
<dbReference type="InterPro" id="IPR007410">
    <property type="entry name" value="LpqE-like"/>
</dbReference>
<dbReference type="eggNOG" id="COG2847">
    <property type="taxonomic scope" value="Bacteria"/>
</dbReference>
<dbReference type="STRING" id="1244531.CIG2463D_1733"/>
<name>A0A076FHU4_9BACT</name>
<evidence type="ECO:0000313" key="2">
    <source>
        <dbReference type="EMBL" id="AII15359.1"/>
    </source>
</evidence>
<keyword evidence="1" id="KW-0732">Signal</keyword>
<dbReference type="Pfam" id="PF04314">
    <property type="entry name" value="PCuAC"/>
    <property type="match status" value="1"/>
</dbReference>
<dbReference type="KEGG" id="caj:CIG1485E_1536"/>
<dbReference type="RefSeq" id="WP_038455177.1">
    <property type="nucleotide sequence ID" value="NZ_CP009043.1"/>
</dbReference>
<evidence type="ECO:0000256" key="1">
    <source>
        <dbReference type="SAM" id="SignalP"/>
    </source>
</evidence>
<dbReference type="AlphaFoldDB" id="A0A076FHU4"/>
<dbReference type="PANTHER" id="PTHR36302:SF1">
    <property type="entry name" value="COPPER CHAPERONE PCU(A)C"/>
    <property type="match status" value="1"/>
</dbReference>
<dbReference type="PANTHER" id="PTHR36302">
    <property type="entry name" value="BLR7088 PROTEIN"/>
    <property type="match status" value="1"/>
</dbReference>
<evidence type="ECO:0000313" key="3">
    <source>
        <dbReference type="Proteomes" id="UP000028486"/>
    </source>
</evidence>
<proteinExistence type="predicted"/>
<sequence>MLKFLGLASLAASLVLAANIEISNAYAKATPPNAKNSAAFMKITNNTDKNIALVSGSNSVSEFTELHTHVSENGMKKMIQIPKIDVPAKSTVELKPGSLHIMMIGLKQAVNPGDKVDLTLNFDNGDKVDLKGIEAKKIQPMKMK</sequence>
<dbReference type="InterPro" id="IPR058248">
    <property type="entry name" value="Lxx211020-like"/>
</dbReference>
<gene>
    <name evidence="2" type="ORF">CIG1485E_1536</name>
</gene>
<protein>
    <submittedName>
        <fullName evidence="2">Copper-binding protein (DUF461 domain)</fullName>
    </submittedName>
</protein>
<dbReference type="EMBL" id="CP009043">
    <property type="protein sequence ID" value="AII15359.1"/>
    <property type="molecule type" value="Genomic_DNA"/>
</dbReference>
<dbReference type="Gene3D" id="2.60.40.1890">
    <property type="entry name" value="PCu(A)C copper chaperone"/>
    <property type="match status" value="1"/>
</dbReference>
<dbReference type="OrthoDB" id="9796962at2"/>